<gene>
    <name evidence="1" type="ORF">GCM10023226_33390</name>
</gene>
<reference evidence="2" key="1">
    <citation type="journal article" date="2019" name="Int. J. Syst. Evol. Microbiol.">
        <title>The Global Catalogue of Microorganisms (GCM) 10K type strain sequencing project: providing services to taxonomists for standard genome sequencing and annotation.</title>
        <authorList>
            <consortium name="The Broad Institute Genomics Platform"/>
            <consortium name="The Broad Institute Genome Sequencing Center for Infectious Disease"/>
            <person name="Wu L."/>
            <person name="Ma J."/>
        </authorList>
    </citation>
    <scope>NUCLEOTIDE SEQUENCE [LARGE SCALE GENOMIC DNA]</scope>
    <source>
        <strain evidence="2">JCM 18127</strain>
    </source>
</reference>
<dbReference type="Proteomes" id="UP001500621">
    <property type="component" value="Unassembled WGS sequence"/>
</dbReference>
<protein>
    <recommendedName>
        <fullName evidence="3">DUF1059 domain-containing protein</fullName>
    </recommendedName>
</protein>
<keyword evidence="2" id="KW-1185">Reference proteome</keyword>
<evidence type="ECO:0000313" key="1">
    <source>
        <dbReference type="EMBL" id="GAA4692763.1"/>
    </source>
</evidence>
<organism evidence="1 2">
    <name type="scientific">Nocardioides nanhaiensis</name>
    <dbReference type="NCBI Taxonomy" id="1476871"/>
    <lineage>
        <taxon>Bacteria</taxon>
        <taxon>Bacillati</taxon>
        <taxon>Actinomycetota</taxon>
        <taxon>Actinomycetes</taxon>
        <taxon>Propionibacteriales</taxon>
        <taxon>Nocardioidaceae</taxon>
        <taxon>Nocardioides</taxon>
    </lineage>
</organism>
<dbReference type="Pfam" id="PF06348">
    <property type="entry name" value="DUF1059"/>
    <property type="match status" value="1"/>
</dbReference>
<accession>A0ABP8WND3</accession>
<evidence type="ECO:0008006" key="3">
    <source>
        <dbReference type="Google" id="ProtNLM"/>
    </source>
</evidence>
<sequence>MTFRLACGDVMPGCTAHFEHADRDQLMTQVVAHAAADHGITTITPEIAEAVGARIQHT</sequence>
<dbReference type="InterPro" id="IPR009409">
    <property type="entry name" value="DUF1059"/>
</dbReference>
<comment type="caution">
    <text evidence="1">The sequence shown here is derived from an EMBL/GenBank/DDBJ whole genome shotgun (WGS) entry which is preliminary data.</text>
</comment>
<name>A0ABP8WND3_9ACTN</name>
<dbReference type="RefSeq" id="WP_345267924.1">
    <property type="nucleotide sequence ID" value="NZ_BAABIM010000003.1"/>
</dbReference>
<proteinExistence type="predicted"/>
<dbReference type="EMBL" id="BAABIM010000003">
    <property type="protein sequence ID" value="GAA4692763.1"/>
    <property type="molecule type" value="Genomic_DNA"/>
</dbReference>
<evidence type="ECO:0000313" key="2">
    <source>
        <dbReference type="Proteomes" id="UP001500621"/>
    </source>
</evidence>